<reference evidence="2 3" key="1">
    <citation type="submission" date="2019-06" db="EMBL/GenBank/DDBJ databases">
        <authorList>
            <person name="Rodrigo-Torres L."/>
            <person name="Arahal R. D."/>
            <person name="Lucena T."/>
        </authorList>
    </citation>
    <scope>NUCLEOTIDE SEQUENCE [LARGE SCALE GENOMIC DNA]</scope>
    <source>
        <strain evidence="2 3">SW08-7</strain>
    </source>
</reference>
<dbReference type="EMBL" id="BPQI01000167">
    <property type="protein sequence ID" value="GJD58756.1"/>
    <property type="molecule type" value="Genomic_DNA"/>
</dbReference>
<evidence type="ECO:0000313" key="2">
    <source>
        <dbReference type="EMBL" id="VUF14474.1"/>
    </source>
</evidence>
<evidence type="ECO:0000313" key="3">
    <source>
        <dbReference type="Proteomes" id="UP000401717"/>
    </source>
</evidence>
<protein>
    <submittedName>
        <fullName evidence="2">Uncharacterized protein</fullName>
    </submittedName>
</protein>
<organism evidence="2 3">
    <name type="scientific">Methylobacterium dankookense</name>
    <dbReference type="NCBI Taxonomy" id="560405"/>
    <lineage>
        <taxon>Bacteria</taxon>
        <taxon>Pseudomonadati</taxon>
        <taxon>Pseudomonadota</taxon>
        <taxon>Alphaproteobacteria</taxon>
        <taxon>Hyphomicrobiales</taxon>
        <taxon>Methylobacteriaceae</taxon>
        <taxon>Methylobacterium</taxon>
    </lineage>
</organism>
<dbReference type="Proteomes" id="UP001055303">
    <property type="component" value="Unassembled WGS sequence"/>
</dbReference>
<accession>A0A564G317</accession>
<evidence type="ECO:0000313" key="4">
    <source>
        <dbReference type="Proteomes" id="UP001055303"/>
    </source>
</evidence>
<sequence>MGPERHAWTSRNAGRRRRVRPGVLAAARRTFLRILLAIAVAGACGVVGRQILTSAASTEPYASGQGPRETLGTLR</sequence>
<proteinExistence type="predicted"/>
<gene>
    <name evidence="1" type="ORF">IFDJLNFL_4679</name>
    <name evidence="2" type="ORF">MTDSW087_04199</name>
</gene>
<reference evidence="1" key="2">
    <citation type="journal article" date="2021" name="Front. Microbiol.">
        <title>Comprehensive Comparative Genomics and Phenotyping of Methylobacterium Species.</title>
        <authorList>
            <person name="Alessa O."/>
            <person name="Ogura Y."/>
            <person name="Fujitani Y."/>
            <person name="Takami H."/>
            <person name="Hayashi T."/>
            <person name="Sahin N."/>
            <person name="Tani A."/>
        </authorList>
    </citation>
    <scope>NUCLEOTIDE SEQUENCE</scope>
    <source>
        <strain evidence="1">DSM 22415</strain>
    </source>
</reference>
<evidence type="ECO:0000313" key="1">
    <source>
        <dbReference type="EMBL" id="GJD58756.1"/>
    </source>
</evidence>
<reference evidence="1" key="3">
    <citation type="submission" date="2021-08" db="EMBL/GenBank/DDBJ databases">
        <authorList>
            <person name="Tani A."/>
            <person name="Ola A."/>
            <person name="Ogura Y."/>
            <person name="Katsura K."/>
            <person name="Hayashi T."/>
        </authorList>
    </citation>
    <scope>NUCLEOTIDE SEQUENCE</scope>
    <source>
        <strain evidence="1">DSM 22415</strain>
    </source>
</reference>
<name>A0A564G317_9HYPH</name>
<dbReference type="EMBL" id="CABFVH010000034">
    <property type="protein sequence ID" value="VUF14474.1"/>
    <property type="molecule type" value="Genomic_DNA"/>
</dbReference>
<keyword evidence="4" id="KW-1185">Reference proteome</keyword>
<dbReference type="Proteomes" id="UP000401717">
    <property type="component" value="Unassembled WGS sequence"/>
</dbReference>
<dbReference type="AlphaFoldDB" id="A0A564G317"/>